<dbReference type="GO" id="GO:0008914">
    <property type="term" value="F:leucyl-tRNA--protein transferase activity"/>
    <property type="evidence" value="ECO:0007669"/>
    <property type="project" value="UniProtKB-UniRule"/>
</dbReference>
<dbReference type="InterPro" id="IPR017138">
    <property type="entry name" value="Asp_Glu_LeuTrfase"/>
</dbReference>
<dbReference type="SUPFAM" id="SSF55729">
    <property type="entry name" value="Acyl-CoA N-acyltransferases (Nat)"/>
    <property type="match status" value="1"/>
</dbReference>
<keyword evidence="2 4" id="KW-0808">Transferase</keyword>
<accession>A0A6M2BW40</accession>
<evidence type="ECO:0000259" key="5">
    <source>
        <dbReference type="Pfam" id="PF04376"/>
    </source>
</evidence>
<name>A0A6M2BW40_9GAMM</name>
<feature type="domain" description="N-end rule aminoacyl transferase C-terminal" evidence="6">
    <location>
        <begin position="102"/>
        <end position="223"/>
    </location>
</feature>
<evidence type="ECO:0000259" key="6">
    <source>
        <dbReference type="Pfam" id="PF04377"/>
    </source>
</evidence>
<dbReference type="EC" id="2.3.2.29" evidence="4"/>
<dbReference type="NCBIfam" id="NF002342">
    <property type="entry name" value="PRK01305.1-3"/>
    <property type="match status" value="1"/>
</dbReference>
<dbReference type="InterPro" id="IPR007472">
    <property type="entry name" value="N-end_Aminoacyl_Trfase_C"/>
</dbReference>
<dbReference type="EMBL" id="JAAMOW010000011">
    <property type="protein sequence ID" value="NGY06796.1"/>
    <property type="molecule type" value="Genomic_DNA"/>
</dbReference>
<dbReference type="Pfam" id="PF04376">
    <property type="entry name" value="ATE_N"/>
    <property type="match status" value="1"/>
</dbReference>
<comment type="subcellular location">
    <subcellularLocation>
        <location evidence="4">Cytoplasm</location>
    </subcellularLocation>
</comment>
<dbReference type="NCBIfam" id="NF002346">
    <property type="entry name" value="PRK01305.2-3"/>
    <property type="match status" value="1"/>
</dbReference>
<evidence type="ECO:0000313" key="7">
    <source>
        <dbReference type="EMBL" id="NGY06796.1"/>
    </source>
</evidence>
<sequence>MTQSLRLFLSTEHACGYLPGLLARSAFVDPEAGLGAPHYQRLLELGFRRSGDHTYRPHCRECARCVPVRIDVHRFHGDRSQRRCQERNSDLQVTIERRLGDEHYALYRSYLQARHAGGGMDPLDRKAFHAFLECSWLDVRYWCFRDGGKLLAVAVVDHLPQALSAVYTFFDPAAQSRGLGTLAVLEQIRLARQSALEYVYLGYWVEGSRKMDYKRRFRPLEALQGTQWQALDDGKMREIRAATTSTG</sequence>
<dbReference type="InterPro" id="IPR030700">
    <property type="entry name" value="N-end_Aminoacyl_Trfase"/>
</dbReference>
<comment type="similarity">
    <text evidence="4">Belongs to the R-transferase family. Bpt subfamily.</text>
</comment>
<comment type="function">
    <text evidence="4">Functions in the N-end rule pathway of protein degradation where it conjugates Leu from its aminoacyl-tRNA to the N-termini of proteins containing an N-terminal aspartate or glutamate.</text>
</comment>
<dbReference type="Gene3D" id="3.40.630.30">
    <property type="match status" value="1"/>
</dbReference>
<dbReference type="PANTHER" id="PTHR21367">
    <property type="entry name" value="ARGININE-TRNA-PROTEIN TRANSFERASE 1"/>
    <property type="match status" value="1"/>
</dbReference>
<evidence type="ECO:0000313" key="8">
    <source>
        <dbReference type="Proteomes" id="UP000472676"/>
    </source>
</evidence>
<dbReference type="InterPro" id="IPR007471">
    <property type="entry name" value="N-end_Aminoacyl_Trfase_N"/>
</dbReference>
<dbReference type="GO" id="GO:0005737">
    <property type="term" value="C:cytoplasm"/>
    <property type="evidence" value="ECO:0007669"/>
    <property type="project" value="UniProtKB-SubCell"/>
</dbReference>
<evidence type="ECO:0000256" key="2">
    <source>
        <dbReference type="ARBA" id="ARBA00022679"/>
    </source>
</evidence>
<keyword evidence="8" id="KW-1185">Reference proteome</keyword>
<dbReference type="Pfam" id="PF04377">
    <property type="entry name" value="ATE_C"/>
    <property type="match status" value="1"/>
</dbReference>
<dbReference type="PIRSF" id="PIRSF037208">
    <property type="entry name" value="ATE_pro_prd"/>
    <property type="match status" value="1"/>
</dbReference>
<gene>
    <name evidence="4" type="primary">bpt</name>
    <name evidence="7" type="ORF">G7Y85_18640</name>
</gene>
<proteinExistence type="inferred from homology"/>
<dbReference type="GO" id="GO:0071596">
    <property type="term" value="P:ubiquitin-dependent protein catabolic process via the N-end rule pathway"/>
    <property type="evidence" value="ECO:0007669"/>
    <property type="project" value="InterPro"/>
</dbReference>
<dbReference type="HAMAP" id="MF_00689">
    <property type="entry name" value="Bpt"/>
    <property type="match status" value="1"/>
</dbReference>
<comment type="catalytic activity">
    <reaction evidence="4">
        <text>N-terminal L-aspartyl-[protein] + L-leucyl-tRNA(Leu) = N-terminal L-leucyl-L-aspartyl-[protein] + tRNA(Leu) + H(+)</text>
        <dbReference type="Rhea" id="RHEA:50420"/>
        <dbReference type="Rhea" id="RHEA-COMP:9613"/>
        <dbReference type="Rhea" id="RHEA-COMP:9622"/>
        <dbReference type="Rhea" id="RHEA-COMP:12669"/>
        <dbReference type="Rhea" id="RHEA-COMP:12674"/>
        <dbReference type="ChEBI" id="CHEBI:15378"/>
        <dbReference type="ChEBI" id="CHEBI:64720"/>
        <dbReference type="ChEBI" id="CHEBI:78442"/>
        <dbReference type="ChEBI" id="CHEBI:78494"/>
        <dbReference type="ChEBI" id="CHEBI:133042"/>
        <dbReference type="EC" id="2.3.2.29"/>
    </reaction>
</comment>
<comment type="caution">
    <text evidence="7">The sequence shown here is derived from an EMBL/GenBank/DDBJ whole genome shotgun (WGS) entry which is preliminary data.</text>
</comment>
<comment type="catalytic activity">
    <reaction evidence="4">
        <text>N-terminal L-glutamyl-[protein] + L-leucyl-tRNA(Leu) = N-terminal L-leucyl-L-glutamyl-[protein] + tRNA(Leu) + H(+)</text>
        <dbReference type="Rhea" id="RHEA:50412"/>
        <dbReference type="Rhea" id="RHEA-COMP:9613"/>
        <dbReference type="Rhea" id="RHEA-COMP:9622"/>
        <dbReference type="Rhea" id="RHEA-COMP:12664"/>
        <dbReference type="Rhea" id="RHEA-COMP:12668"/>
        <dbReference type="ChEBI" id="CHEBI:15378"/>
        <dbReference type="ChEBI" id="CHEBI:64721"/>
        <dbReference type="ChEBI" id="CHEBI:78442"/>
        <dbReference type="ChEBI" id="CHEBI:78494"/>
        <dbReference type="ChEBI" id="CHEBI:133041"/>
        <dbReference type="EC" id="2.3.2.29"/>
    </reaction>
</comment>
<evidence type="ECO:0000256" key="3">
    <source>
        <dbReference type="ARBA" id="ARBA00023315"/>
    </source>
</evidence>
<dbReference type="RefSeq" id="WP_166261078.1">
    <property type="nucleotide sequence ID" value="NZ_JAAMOW010000011.1"/>
</dbReference>
<dbReference type="AlphaFoldDB" id="A0A6M2BW40"/>
<organism evidence="7 8">
    <name type="scientific">Solimonas terrae</name>
    <dbReference type="NCBI Taxonomy" id="1396819"/>
    <lineage>
        <taxon>Bacteria</taxon>
        <taxon>Pseudomonadati</taxon>
        <taxon>Pseudomonadota</taxon>
        <taxon>Gammaproteobacteria</taxon>
        <taxon>Nevskiales</taxon>
        <taxon>Nevskiaceae</taxon>
        <taxon>Solimonas</taxon>
    </lineage>
</organism>
<dbReference type="PANTHER" id="PTHR21367:SF1">
    <property type="entry name" value="ARGINYL-TRNA--PROTEIN TRANSFERASE 1"/>
    <property type="match status" value="1"/>
</dbReference>
<dbReference type="InterPro" id="IPR016181">
    <property type="entry name" value="Acyl_CoA_acyltransferase"/>
</dbReference>
<evidence type="ECO:0000256" key="1">
    <source>
        <dbReference type="ARBA" id="ARBA00022490"/>
    </source>
</evidence>
<feature type="domain" description="N-end aminoacyl transferase N-terminal" evidence="5">
    <location>
        <begin position="13"/>
        <end position="83"/>
    </location>
</feature>
<dbReference type="NCBIfam" id="NF002341">
    <property type="entry name" value="PRK01305.1-1"/>
    <property type="match status" value="1"/>
</dbReference>
<keyword evidence="3 4" id="KW-0012">Acyltransferase</keyword>
<dbReference type="GO" id="GO:0004057">
    <property type="term" value="F:arginyl-tRNA--protein transferase activity"/>
    <property type="evidence" value="ECO:0007669"/>
    <property type="project" value="InterPro"/>
</dbReference>
<reference evidence="7 8" key="1">
    <citation type="journal article" date="2014" name="Int. J. Syst. Evol. Microbiol.">
        <title>Solimonas terrae sp. nov., isolated from soil.</title>
        <authorList>
            <person name="Kim S.J."/>
            <person name="Moon J.Y."/>
            <person name="Weon H.Y."/>
            <person name="Ahn J.H."/>
            <person name="Chen W.M."/>
            <person name="Kwon S.W."/>
        </authorList>
    </citation>
    <scope>NUCLEOTIDE SEQUENCE [LARGE SCALE GENOMIC DNA]</scope>
    <source>
        <strain evidence="7 8">KIS83-12</strain>
    </source>
</reference>
<dbReference type="Proteomes" id="UP000472676">
    <property type="component" value="Unassembled WGS sequence"/>
</dbReference>
<evidence type="ECO:0000256" key="4">
    <source>
        <dbReference type="HAMAP-Rule" id="MF_00689"/>
    </source>
</evidence>
<keyword evidence="1 4" id="KW-0963">Cytoplasm</keyword>
<protein>
    <recommendedName>
        <fullName evidence="4">Aspartate/glutamate leucyltransferase</fullName>
        <ecNumber evidence="4">2.3.2.29</ecNumber>
    </recommendedName>
</protein>